<evidence type="ECO:0000256" key="8">
    <source>
        <dbReference type="ARBA" id="ARBA00022741"/>
    </source>
</evidence>
<dbReference type="Gene3D" id="3.90.920.10">
    <property type="entry name" value="DNA primase, PRIM domain"/>
    <property type="match status" value="1"/>
</dbReference>
<evidence type="ECO:0000256" key="13">
    <source>
        <dbReference type="ARBA" id="ARBA00022932"/>
    </source>
</evidence>
<evidence type="ECO:0000256" key="2">
    <source>
        <dbReference type="ARBA" id="ARBA00012727"/>
    </source>
</evidence>
<evidence type="ECO:0000256" key="20">
    <source>
        <dbReference type="ARBA" id="ARBA00034003"/>
    </source>
</evidence>
<keyword evidence="24" id="KW-1185">Reference proteome</keyword>
<dbReference type="InterPro" id="IPR052171">
    <property type="entry name" value="NHEJ_LigD"/>
</dbReference>
<keyword evidence="8" id="KW-0547">Nucleotide-binding</keyword>
<evidence type="ECO:0000259" key="22">
    <source>
        <dbReference type="PROSITE" id="PS50160"/>
    </source>
</evidence>
<evidence type="ECO:0000256" key="18">
    <source>
        <dbReference type="ARBA" id="ARBA00023268"/>
    </source>
</evidence>
<dbReference type="InterPro" id="IPR012309">
    <property type="entry name" value="DNA_ligase_ATP-dep_C"/>
</dbReference>
<keyword evidence="11" id="KW-0269">Exonuclease</keyword>
<dbReference type="CDD" id="cd04862">
    <property type="entry name" value="PaeLigD_Pol_like"/>
    <property type="match status" value="1"/>
</dbReference>
<evidence type="ECO:0000256" key="21">
    <source>
        <dbReference type="SAM" id="MobiDB-lite"/>
    </source>
</evidence>
<protein>
    <recommendedName>
        <fullName evidence="2">DNA ligase (ATP)</fullName>
        <ecNumber evidence="2">6.5.1.1</ecNumber>
    </recommendedName>
    <alternativeName>
        <fullName evidence="19">NHEJ DNA polymerase</fullName>
    </alternativeName>
</protein>
<feature type="compositionally biased region" description="Polar residues" evidence="21">
    <location>
        <begin position="220"/>
        <end position="230"/>
    </location>
</feature>
<proteinExistence type="predicted"/>
<evidence type="ECO:0000256" key="16">
    <source>
        <dbReference type="ARBA" id="ARBA00023204"/>
    </source>
</evidence>
<dbReference type="InterPro" id="IPR014143">
    <property type="entry name" value="NHEJ_ligase_prk"/>
</dbReference>
<dbReference type="Pfam" id="PF04679">
    <property type="entry name" value="DNA_ligase_A_C"/>
    <property type="match status" value="1"/>
</dbReference>
<gene>
    <name evidence="23" type="primary">ligD</name>
    <name evidence="23" type="ORF">K7G82_04345</name>
</gene>
<dbReference type="NCBIfam" id="TIGR02779">
    <property type="entry name" value="NHEJ_ligase_lig"/>
    <property type="match status" value="1"/>
</dbReference>
<evidence type="ECO:0000256" key="17">
    <source>
        <dbReference type="ARBA" id="ARBA00023211"/>
    </source>
</evidence>
<dbReference type="NCBIfam" id="TIGR02778">
    <property type="entry name" value="ligD_pol"/>
    <property type="match status" value="1"/>
</dbReference>
<comment type="caution">
    <text evidence="23">The sequence shown here is derived from an EMBL/GenBank/DDBJ whole genome shotgun (WGS) entry which is preliminary data.</text>
</comment>
<dbReference type="RefSeq" id="WP_222988622.1">
    <property type="nucleotide sequence ID" value="NZ_JAINVV010000003.1"/>
</dbReference>
<evidence type="ECO:0000256" key="14">
    <source>
        <dbReference type="ARBA" id="ARBA00023125"/>
    </source>
</evidence>
<dbReference type="PANTHER" id="PTHR42705:SF2">
    <property type="entry name" value="BIFUNCTIONAL NON-HOMOLOGOUS END JOINING PROTEIN LIGD"/>
    <property type="match status" value="1"/>
</dbReference>
<evidence type="ECO:0000256" key="1">
    <source>
        <dbReference type="ARBA" id="ARBA00001936"/>
    </source>
</evidence>
<evidence type="ECO:0000256" key="7">
    <source>
        <dbReference type="ARBA" id="ARBA00022723"/>
    </source>
</evidence>
<evidence type="ECO:0000256" key="12">
    <source>
        <dbReference type="ARBA" id="ARBA00022840"/>
    </source>
</evidence>
<dbReference type="NCBIfam" id="NF004628">
    <property type="entry name" value="PRK05972.1"/>
    <property type="match status" value="1"/>
</dbReference>
<evidence type="ECO:0000256" key="9">
    <source>
        <dbReference type="ARBA" id="ARBA00022763"/>
    </source>
</evidence>
<dbReference type="Proteomes" id="UP000706039">
    <property type="component" value="Unassembled WGS sequence"/>
</dbReference>
<evidence type="ECO:0000313" key="24">
    <source>
        <dbReference type="Proteomes" id="UP000706039"/>
    </source>
</evidence>
<dbReference type="InterPro" id="IPR012310">
    <property type="entry name" value="DNA_ligase_ATP-dep_cent"/>
</dbReference>
<keyword evidence="13" id="KW-0239">DNA-directed DNA polymerase</keyword>
<evidence type="ECO:0000256" key="4">
    <source>
        <dbReference type="ARBA" id="ARBA00022679"/>
    </source>
</evidence>
<feature type="region of interest" description="Disordered" evidence="21">
    <location>
        <begin position="217"/>
        <end position="268"/>
    </location>
</feature>
<dbReference type="InterPro" id="IPR014146">
    <property type="entry name" value="LigD_ligase_dom"/>
</dbReference>
<dbReference type="SUPFAM" id="SSF56091">
    <property type="entry name" value="DNA ligase/mRNA capping enzyme, catalytic domain"/>
    <property type="match status" value="1"/>
</dbReference>
<keyword evidence="6" id="KW-0540">Nuclease</keyword>
<evidence type="ECO:0000256" key="19">
    <source>
        <dbReference type="ARBA" id="ARBA00029943"/>
    </source>
</evidence>
<keyword evidence="17" id="KW-0464">Manganese</keyword>
<keyword evidence="3 23" id="KW-0436">Ligase</keyword>
<keyword evidence="15" id="KW-0233">DNA recombination</keyword>
<feature type="domain" description="ATP-dependent DNA ligase family profile" evidence="22">
    <location>
        <begin position="362"/>
        <end position="453"/>
    </location>
</feature>
<evidence type="ECO:0000256" key="3">
    <source>
        <dbReference type="ARBA" id="ARBA00022598"/>
    </source>
</evidence>
<dbReference type="Gene3D" id="2.40.50.140">
    <property type="entry name" value="Nucleic acid-binding proteins"/>
    <property type="match status" value="1"/>
</dbReference>
<dbReference type="Pfam" id="PF01068">
    <property type="entry name" value="DNA_ligase_A_M"/>
    <property type="match status" value="1"/>
</dbReference>
<dbReference type="InterPro" id="IPR033651">
    <property type="entry name" value="PaeLigD_Pol-like"/>
</dbReference>
<dbReference type="GO" id="GO:0003910">
    <property type="term" value="F:DNA ligase (ATP) activity"/>
    <property type="evidence" value="ECO:0007669"/>
    <property type="project" value="UniProtKB-EC"/>
</dbReference>
<evidence type="ECO:0000256" key="15">
    <source>
        <dbReference type="ARBA" id="ARBA00023172"/>
    </source>
</evidence>
<dbReference type="InterPro" id="IPR014145">
    <property type="entry name" value="LigD_pol_dom"/>
</dbReference>
<dbReference type="Gene3D" id="3.30.470.30">
    <property type="entry name" value="DNA ligase/mRNA capping enzyme"/>
    <property type="match status" value="1"/>
</dbReference>
<keyword evidence="7" id="KW-0479">Metal-binding</keyword>
<dbReference type="Pfam" id="PF13298">
    <property type="entry name" value="LigD_N"/>
    <property type="match status" value="1"/>
</dbReference>
<dbReference type="PROSITE" id="PS50160">
    <property type="entry name" value="DNA_LIGASE_A3"/>
    <property type="match status" value="1"/>
</dbReference>
<dbReference type="Pfam" id="PF21686">
    <property type="entry name" value="LigD_Prim-Pol"/>
    <property type="match status" value="1"/>
</dbReference>
<keyword evidence="16" id="KW-0234">DNA repair</keyword>
<accession>A0ABS7PJS3</accession>
<comment type="catalytic activity">
    <reaction evidence="20">
        <text>ATP + (deoxyribonucleotide)n-3'-hydroxyl + 5'-phospho-(deoxyribonucleotide)m = (deoxyribonucleotide)n+m + AMP + diphosphate.</text>
        <dbReference type="EC" id="6.5.1.1"/>
    </reaction>
</comment>
<reference evidence="23 24" key="1">
    <citation type="submission" date="2021-08" db="EMBL/GenBank/DDBJ databases">
        <authorList>
            <person name="Tuo L."/>
        </authorList>
    </citation>
    <scope>NUCLEOTIDE SEQUENCE [LARGE SCALE GENOMIC DNA]</scope>
    <source>
        <strain evidence="23 24">JCM 31229</strain>
    </source>
</reference>
<dbReference type="CDD" id="cd07971">
    <property type="entry name" value="OBF_DNA_ligase_LigD"/>
    <property type="match status" value="1"/>
</dbReference>
<keyword evidence="12" id="KW-0067">ATP-binding</keyword>
<evidence type="ECO:0000313" key="23">
    <source>
        <dbReference type="EMBL" id="MBY8821508.1"/>
    </source>
</evidence>
<evidence type="ECO:0000256" key="6">
    <source>
        <dbReference type="ARBA" id="ARBA00022722"/>
    </source>
</evidence>
<dbReference type="EC" id="6.5.1.1" evidence="2"/>
<name>A0ABS7PJS3_9SPHN</name>
<organism evidence="23 24">
    <name type="scientific">Sphingomonas colocasiae</name>
    <dbReference type="NCBI Taxonomy" id="1848973"/>
    <lineage>
        <taxon>Bacteria</taxon>
        <taxon>Pseudomonadati</taxon>
        <taxon>Pseudomonadota</taxon>
        <taxon>Alphaproteobacteria</taxon>
        <taxon>Sphingomonadales</taxon>
        <taxon>Sphingomonadaceae</taxon>
        <taxon>Sphingomonas</taxon>
    </lineage>
</organism>
<sequence length="866" mass="94447">MPRAADPLATYNAKRDFAKTAEPAGRKGRARGNGFMVQKHDATRLHWDFRLELDGVLKSWAVTRGPSLDPDDKRLAVRTEDHPLSYASFEGTIPKGEYGGGTVMLWDRGTWTPAPGKDPRKTLEQGHLHFTLDGERMKGEWLLIRLKPRAGEKRENWLLRKLDDAHAGGSDDLVAHALTSVETGRSMAEIARGAKPVSLKGKRGKAFDAAMKKAEKATQAAASSPRTRGSSAAPGAAESRSVALASRPSTALGRAVRGNDKGRGTGRLPAFRAVQKATLVDHAPTGNGWFHEMKYDGYRCLLAIGGGKVRIHTRTGLDWTDRFSGIAEAAQALDLPASLIDGEIVMLNREGNPDFSALQAALREDRQGFTFFAFDLLSLQGRDLTKTPNIARKEKLAALLADARPPIVYAEHVLGSGERLFDAMCGAGQEGVVSKKADAPYRGGRTRAWLKVKCTRRQEFVILGWLPSTAGGRSLRSLYLGTREDGQLRYAGKVGTGFNADNSNDLMARLARIERKTPAVEIPRAIARGGHWVTPKLVAEVAFAEFTADKVVRHASFLGLREDKEGGQVSLEKPGRLDEEDLVRITNRDRLIFPEAKVTKGDLADYYEAIGPAMAPWALGRPISLVRCPQGRAKKCFFQKHDAGSFGEAVRHLDIREKDGGVEPYLYVETIVGLLACVQMGTIEFHGWGASVSDIEKPDRLIFDLDPDPAVGFDDVKKAADDIRSTLEEIGLASFAMLSGGKGIHVVVPLTPKAKWPEVKDFAQRFALSLAQAEPERFIATMSKAKRKGLIFIDWLRNQRGATAILPYSARARPGAPVAVPLNWSELKTVESAGLYSVKDVKALLKRAGSAVLQGWGEAAQVLPDI</sequence>
<dbReference type="Gene3D" id="3.30.1490.70">
    <property type="match status" value="1"/>
</dbReference>
<keyword evidence="4" id="KW-0808">Transferase</keyword>
<dbReference type="NCBIfam" id="TIGR02776">
    <property type="entry name" value="NHEJ_ligase_prk"/>
    <property type="match status" value="1"/>
</dbReference>
<keyword evidence="14" id="KW-0238">DNA-binding</keyword>
<dbReference type="InterPro" id="IPR012340">
    <property type="entry name" value="NA-bd_OB-fold"/>
</dbReference>
<dbReference type="EMBL" id="JAINVV010000003">
    <property type="protein sequence ID" value="MBY8821508.1"/>
    <property type="molecule type" value="Genomic_DNA"/>
</dbReference>
<dbReference type="SUPFAM" id="SSF50249">
    <property type="entry name" value="Nucleic acid-binding proteins"/>
    <property type="match status" value="1"/>
</dbReference>
<evidence type="ECO:0000256" key="10">
    <source>
        <dbReference type="ARBA" id="ARBA00022801"/>
    </source>
</evidence>
<dbReference type="PANTHER" id="PTHR42705">
    <property type="entry name" value="BIFUNCTIONAL NON-HOMOLOGOUS END JOINING PROTEIN LIGD"/>
    <property type="match status" value="1"/>
</dbReference>
<comment type="cofactor">
    <cofactor evidence="1">
        <name>Mn(2+)</name>
        <dbReference type="ChEBI" id="CHEBI:29035"/>
    </cofactor>
</comment>
<dbReference type="InterPro" id="IPR014144">
    <property type="entry name" value="LigD_PE_domain"/>
</dbReference>
<keyword evidence="18" id="KW-0511">Multifunctional enzyme</keyword>
<evidence type="ECO:0000256" key="5">
    <source>
        <dbReference type="ARBA" id="ARBA00022695"/>
    </source>
</evidence>
<evidence type="ECO:0000256" key="11">
    <source>
        <dbReference type="ARBA" id="ARBA00022839"/>
    </source>
</evidence>
<dbReference type="CDD" id="cd07906">
    <property type="entry name" value="Adenylation_DNA_ligase_LigD_LigC"/>
    <property type="match status" value="1"/>
</dbReference>
<keyword evidence="9" id="KW-0227">DNA damage</keyword>
<keyword evidence="10" id="KW-0378">Hydrolase</keyword>
<dbReference type="NCBIfam" id="TIGR02777">
    <property type="entry name" value="LigD_PE_dom"/>
    <property type="match status" value="1"/>
</dbReference>
<keyword evidence="5" id="KW-0548">Nucleotidyltransferase</keyword>